<dbReference type="GO" id="GO:0000319">
    <property type="term" value="F:sulfite transmembrane transporter activity"/>
    <property type="evidence" value="ECO:0007669"/>
    <property type="project" value="TreeGrafter"/>
</dbReference>
<feature type="transmembrane region" description="Helical" evidence="8">
    <location>
        <begin position="244"/>
        <end position="266"/>
    </location>
</feature>
<dbReference type="InterPro" id="IPR051629">
    <property type="entry name" value="Sulfite_efflux_TDT"/>
</dbReference>
<accession>A0A6G1ITG9</accession>
<gene>
    <name evidence="9" type="ORF">K458DRAFT_444720</name>
</gene>
<dbReference type="InterPro" id="IPR038665">
    <property type="entry name" value="Voltage-dep_anion_channel_sf"/>
</dbReference>
<evidence type="ECO:0000256" key="2">
    <source>
        <dbReference type="ARBA" id="ARBA00008566"/>
    </source>
</evidence>
<evidence type="ECO:0000256" key="3">
    <source>
        <dbReference type="ARBA" id="ARBA00022448"/>
    </source>
</evidence>
<dbReference type="PANTHER" id="PTHR31686">
    <property type="match status" value="1"/>
</dbReference>
<keyword evidence="5 8" id="KW-0812">Transmembrane</keyword>
<comment type="subcellular location">
    <subcellularLocation>
        <location evidence="1">Cell membrane</location>
        <topology evidence="1">Multi-pass membrane protein</topology>
    </subcellularLocation>
</comment>
<evidence type="ECO:0000256" key="8">
    <source>
        <dbReference type="SAM" id="Phobius"/>
    </source>
</evidence>
<evidence type="ECO:0000256" key="5">
    <source>
        <dbReference type="ARBA" id="ARBA00022692"/>
    </source>
</evidence>
<feature type="transmembrane region" description="Helical" evidence="8">
    <location>
        <begin position="181"/>
        <end position="208"/>
    </location>
</feature>
<feature type="transmembrane region" description="Helical" evidence="8">
    <location>
        <begin position="152"/>
        <end position="175"/>
    </location>
</feature>
<evidence type="ECO:0000313" key="10">
    <source>
        <dbReference type="Proteomes" id="UP000799291"/>
    </source>
</evidence>
<keyword evidence="4" id="KW-1003">Cell membrane</keyword>
<evidence type="ECO:0008006" key="11">
    <source>
        <dbReference type="Google" id="ProtNLM"/>
    </source>
</evidence>
<feature type="transmembrane region" description="Helical" evidence="8">
    <location>
        <begin position="43"/>
        <end position="65"/>
    </location>
</feature>
<reference evidence="9" key="1">
    <citation type="journal article" date="2020" name="Stud. Mycol.">
        <title>101 Dothideomycetes genomes: a test case for predicting lifestyles and emergence of pathogens.</title>
        <authorList>
            <person name="Haridas S."/>
            <person name="Albert R."/>
            <person name="Binder M."/>
            <person name="Bloem J."/>
            <person name="Labutti K."/>
            <person name="Salamov A."/>
            <person name="Andreopoulos B."/>
            <person name="Baker S."/>
            <person name="Barry K."/>
            <person name="Bills G."/>
            <person name="Bluhm B."/>
            <person name="Cannon C."/>
            <person name="Castanera R."/>
            <person name="Culley D."/>
            <person name="Daum C."/>
            <person name="Ezra D."/>
            <person name="Gonzalez J."/>
            <person name="Henrissat B."/>
            <person name="Kuo A."/>
            <person name="Liang C."/>
            <person name="Lipzen A."/>
            <person name="Lutzoni F."/>
            <person name="Magnuson J."/>
            <person name="Mondo S."/>
            <person name="Nolan M."/>
            <person name="Ohm R."/>
            <person name="Pangilinan J."/>
            <person name="Park H.-J."/>
            <person name="Ramirez L."/>
            <person name="Alfaro M."/>
            <person name="Sun H."/>
            <person name="Tritt A."/>
            <person name="Yoshinaga Y."/>
            <person name="Zwiers L.-H."/>
            <person name="Turgeon B."/>
            <person name="Goodwin S."/>
            <person name="Spatafora J."/>
            <person name="Crous P."/>
            <person name="Grigoriev I."/>
        </authorList>
    </citation>
    <scope>NUCLEOTIDE SEQUENCE</scope>
    <source>
        <strain evidence="9">CBS 122367</strain>
    </source>
</reference>
<sequence length="360" mass="39487">MIRVTQSFTPPGYFAMTMGTGIVSIFLHSFATLYPRHHKVLKIIGITFSFTNAVLFLLILSVFLIRYISCPAPWHSMLHHPAQSLFLGTLPKGFATPISIFAAVHVTRWGGASVPLVWTMWWIDVSIRMACCLGAPFLMMTRHRNLHETMTVVWLLPIVAPIVAAATGAVVASVLPDPQQALITIITSYVLWGIGVPLASIDIVIYFHRLANRGIPPHETIVSVFLPLGPLVWLRVHFSLTGTLIVNAGEAAYIVGVGVGIVMWVASILHRRRFPFNIGWWGLIFPLGTIAMPTLTLGEEILSPFFRILGTEGICVILPRCIVSFATARNAVSDKLFADPCLPTMGRGSEEAAEKERGVA</sequence>
<keyword evidence="3" id="KW-0813">Transport</keyword>
<dbReference type="Gene3D" id="1.50.10.150">
    <property type="entry name" value="Voltage-dependent anion channel"/>
    <property type="match status" value="1"/>
</dbReference>
<dbReference type="PANTHER" id="PTHR31686:SF1">
    <property type="entry name" value="SULFITE EFFLUX PUMP SSU1"/>
    <property type="match status" value="1"/>
</dbReference>
<protein>
    <recommendedName>
        <fullName evidence="11">C4-dicarboxylate transporter/malic acid transport protein</fullName>
    </recommendedName>
</protein>
<keyword evidence="7 8" id="KW-0472">Membrane</keyword>
<comment type="similarity">
    <text evidence="2">Belongs to the tellurite-resistance/dicarboxylate transporter (TDT) family.</text>
</comment>
<feature type="transmembrane region" description="Helical" evidence="8">
    <location>
        <begin position="12"/>
        <end position="31"/>
    </location>
</feature>
<feature type="transmembrane region" description="Helical" evidence="8">
    <location>
        <begin position="278"/>
        <end position="298"/>
    </location>
</feature>
<proteinExistence type="inferred from homology"/>
<feature type="transmembrane region" description="Helical" evidence="8">
    <location>
        <begin position="220"/>
        <end position="238"/>
    </location>
</feature>
<evidence type="ECO:0000256" key="4">
    <source>
        <dbReference type="ARBA" id="ARBA00022475"/>
    </source>
</evidence>
<name>A0A6G1ITG9_9PLEO</name>
<dbReference type="Proteomes" id="UP000799291">
    <property type="component" value="Unassembled WGS sequence"/>
</dbReference>
<dbReference type="GO" id="GO:0005886">
    <property type="term" value="C:plasma membrane"/>
    <property type="evidence" value="ECO:0007669"/>
    <property type="project" value="UniProtKB-SubCell"/>
</dbReference>
<dbReference type="Pfam" id="PF03595">
    <property type="entry name" value="SLAC1"/>
    <property type="match status" value="1"/>
</dbReference>
<dbReference type="OrthoDB" id="1099at2759"/>
<dbReference type="EMBL" id="MU005591">
    <property type="protein sequence ID" value="KAF2681532.1"/>
    <property type="molecule type" value="Genomic_DNA"/>
</dbReference>
<organism evidence="9 10">
    <name type="scientific">Lentithecium fluviatile CBS 122367</name>
    <dbReference type="NCBI Taxonomy" id="1168545"/>
    <lineage>
        <taxon>Eukaryota</taxon>
        <taxon>Fungi</taxon>
        <taxon>Dikarya</taxon>
        <taxon>Ascomycota</taxon>
        <taxon>Pezizomycotina</taxon>
        <taxon>Dothideomycetes</taxon>
        <taxon>Pleosporomycetidae</taxon>
        <taxon>Pleosporales</taxon>
        <taxon>Massarineae</taxon>
        <taxon>Lentitheciaceae</taxon>
        <taxon>Lentithecium</taxon>
    </lineage>
</organism>
<evidence type="ECO:0000256" key="7">
    <source>
        <dbReference type="ARBA" id="ARBA00023136"/>
    </source>
</evidence>
<evidence type="ECO:0000256" key="6">
    <source>
        <dbReference type="ARBA" id="ARBA00022989"/>
    </source>
</evidence>
<dbReference type="InterPro" id="IPR004695">
    <property type="entry name" value="SLAC1/Mae1/Ssu1/TehA"/>
</dbReference>
<dbReference type="AlphaFoldDB" id="A0A6G1ITG9"/>
<evidence type="ECO:0000313" key="9">
    <source>
        <dbReference type="EMBL" id="KAF2681532.1"/>
    </source>
</evidence>
<evidence type="ECO:0000256" key="1">
    <source>
        <dbReference type="ARBA" id="ARBA00004651"/>
    </source>
</evidence>
<keyword evidence="6 8" id="KW-1133">Transmembrane helix</keyword>
<feature type="transmembrane region" description="Helical" evidence="8">
    <location>
        <begin position="85"/>
        <end position="106"/>
    </location>
</feature>
<keyword evidence="10" id="KW-1185">Reference proteome</keyword>
<feature type="transmembrane region" description="Helical" evidence="8">
    <location>
        <begin position="118"/>
        <end position="140"/>
    </location>
</feature>